<accession>A0A7X0J5B7</accession>
<organism evidence="1 2">
    <name type="scientific">Pedobacter cryoconitis</name>
    <dbReference type="NCBI Taxonomy" id="188932"/>
    <lineage>
        <taxon>Bacteria</taxon>
        <taxon>Pseudomonadati</taxon>
        <taxon>Bacteroidota</taxon>
        <taxon>Sphingobacteriia</taxon>
        <taxon>Sphingobacteriales</taxon>
        <taxon>Sphingobacteriaceae</taxon>
        <taxon>Pedobacter</taxon>
    </lineage>
</organism>
<dbReference type="RefSeq" id="WP_184627135.1">
    <property type="nucleotide sequence ID" value="NZ_JACHCC010000009.1"/>
</dbReference>
<proteinExistence type="predicted"/>
<evidence type="ECO:0000313" key="1">
    <source>
        <dbReference type="EMBL" id="MBB6501419.1"/>
    </source>
</evidence>
<dbReference type="EMBL" id="JACHCC010000009">
    <property type="protein sequence ID" value="MBB6501419.1"/>
    <property type="molecule type" value="Genomic_DNA"/>
</dbReference>
<reference evidence="1 2" key="1">
    <citation type="submission" date="2020-08" db="EMBL/GenBank/DDBJ databases">
        <title>Genomic Encyclopedia of Type Strains, Phase IV (KMG-V): Genome sequencing to study the core and pangenomes of soil and plant-associated prokaryotes.</title>
        <authorList>
            <person name="Whitman W."/>
        </authorList>
    </citation>
    <scope>NUCLEOTIDE SEQUENCE [LARGE SCALE GENOMIC DNA]</scope>
    <source>
        <strain evidence="1 2">M2T3</strain>
    </source>
</reference>
<dbReference type="AlphaFoldDB" id="A0A7X0J5B7"/>
<comment type="caution">
    <text evidence="1">The sequence shown here is derived from an EMBL/GenBank/DDBJ whole genome shotgun (WGS) entry which is preliminary data.</text>
</comment>
<dbReference type="NCBIfam" id="TIGR01847">
    <property type="entry name" value="bacteriocin_sig"/>
    <property type="match status" value="1"/>
</dbReference>
<evidence type="ECO:0000313" key="2">
    <source>
        <dbReference type="Proteomes" id="UP000521017"/>
    </source>
</evidence>
<gene>
    <name evidence="1" type="ORF">HDF25_003586</name>
</gene>
<sequence>MKNLELKNLGVQEMNTKEMSTIEGGGVLGDLLGGLVKEALFITTVTVASTVAFVKQQVGYIFGSL</sequence>
<dbReference type="Proteomes" id="UP000521017">
    <property type="component" value="Unassembled WGS sequence"/>
</dbReference>
<dbReference type="InterPro" id="IPR010133">
    <property type="entry name" value="Bacteriocin_signal_seq"/>
</dbReference>
<protein>
    <submittedName>
        <fullName evidence="1">Bacteriocin-like protein</fullName>
    </submittedName>
</protein>
<name>A0A7X0J5B7_9SPHI</name>